<protein>
    <submittedName>
        <fullName evidence="2">Uncharacterized protein</fullName>
    </submittedName>
</protein>
<proteinExistence type="predicted"/>
<feature type="compositionally biased region" description="Polar residues" evidence="1">
    <location>
        <begin position="21"/>
        <end position="31"/>
    </location>
</feature>
<evidence type="ECO:0000256" key="1">
    <source>
        <dbReference type="SAM" id="MobiDB-lite"/>
    </source>
</evidence>
<keyword evidence="3" id="KW-1185">Reference proteome</keyword>
<feature type="region of interest" description="Disordered" evidence="1">
    <location>
        <begin position="1"/>
        <end position="31"/>
    </location>
</feature>
<sequence length="61" mass="6193">MPSKPPSQTHMPSASPILAPDSTTPVASHGTDVSMSAGMCMTHSLESIDAGSSGFLFVSQS</sequence>
<reference evidence="2 3" key="1">
    <citation type="submission" date="2016-03" db="EMBL/GenBank/DDBJ databases">
        <title>Comparative genomics of the ectomycorrhizal sister species Rhizopogon vinicolor and Rhizopogon vesiculosus (Basidiomycota: Boletales) reveals a divergence of the mating type B locus.</title>
        <authorList>
            <person name="Mujic A.B."/>
            <person name="Kuo A."/>
            <person name="Tritt A."/>
            <person name="Lipzen A."/>
            <person name="Chen C."/>
            <person name="Johnson J."/>
            <person name="Sharma A."/>
            <person name="Barry K."/>
            <person name="Grigoriev I.V."/>
            <person name="Spatafora J.W."/>
        </authorList>
    </citation>
    <scope>NUCLEOTIDE SEQUENCE [LARGE SCALE GENOMIC DNA]</scope>
    <source>
        <strain evidence="2 3">AM-OR11-056</strain>
    </source>
</reference>
<comment type="caution">
    <text evidence="2">The sequence shown here is derived from an EMBL/GenBank/DDBJ whole genome shotgun (WGS) entry which is preliminary data.</text>
</comment>
<evidence type="ECO:0000313" key="2">
    <source>
        <dbReference type="EMBL" id="OJA17295.1"/>
    </source>
</evidence>
<dbReference type="AlphaFoldDB" id="A0A1J8Q9F3"/>
<feature type="compositionally biased region" description="Polar residues" evidence="1">
    <location>
        <begin position="1"/>
        <end position="12"/>
    </location>
</feature>
<dbReference type="EMBL" id="LVVM01002112">
    <property type="protein sequence ID" value="OJA17295.1"/>
    <property type="molecule type" value="Genomic_DNA"/>
</dbReference>
<accession>A0A1J8Q9F3</accession>
<gene>
    <name evidence="2" type="ORF">AZE42_11704</name>
</gene>
<evidence type="ECO:0000313" key="3">
    <source>
        <dbReference type="Proteomes" id="UP000183567"/>
    </source>
</evidence>
<name>A0A1J8Q9F3_9AGAM</name>
<dbReference type="Proteomes" id="UP000183567">
    <property type="component" value="Unassembled WGS sequence"/>
</dbReference>
<organism evidence="2 3">
    <name type="scientific">Rhizopogon vesiculosus</name>
    <dbReference type="NCBI Taxonomy" id="180088"/>
    <lineage>
        <taxon>Eukaryota</taxon>
        <taxon>Fungi</taxon>
        <taxon>Dikarya</taxon>
        <taxon>Basidiomycota</taxon>
        <taxon>Agaricomycotina</taxon>
        <taxon>Agaricomycetes</taxon>
        <taxon>Agaricomycetidae</taxon>
        <taxon>Boletales</taxon>
        <taxon>Suillineae</taxon>
        <taxon>Rhizopogonaceae</taxon>
        <taxon>Rhizopogon</taxon>
    </lineage>
</organism>